<protein>
    <submittedName>
        <fullName evidence="2">Uncharacterized protein</fullName>
    </submittedName>
</protein>
<dbReference type="RefSeq" id="WP_110672915.1">
    <property type="nucleotide sequence ID" value="NZ_PYBW01000137.1"/>
</dbReference>
<feature type="compositionally biased region" description="Low complexity" evidence="1">
    <location>
        <begin position="1"/>
        <end position="16"/>
    </location>
</feature>
<feature type="region of interest" description="Disordered" evidence="1">
    <location>
        <begin position="34"/>
        <end position="54"/>
    </location>
</feature>
<dbReference type="AlphaFoldDB" id="A0A2V4N8P7"/>
<reference evidence="2 3" key="1">
    <citation type="submission" date="2018-03" db="EMBL/GenBank/DDBJ databases">
        <title>Bioinformatic expansion and discovery of thiopeptide antibiotics.</title>
        <authorList>
            <person name="Schwalen C.J."/>
            <person name="Hudson G.A."/>
            <person name="Mitchell D.A."/>
        </authorList>
    </citation>
    <scope>NUCLEOTIDE SEQUENCE [LARGE SCALE GENOMIC DNA]</scope>
    <source>
        <strain evidence="2 3">ATCC 21389</strain>
    </source>
</reference>
<dbReference type="EMBL" id="PYBW01000137">
    <property type="protein sequence ID" value="PYC68430.1"/>
    <property type="molecule type" value="Genomic_DNA"/>
</dbReference>
<evidence type="ECO:0000313" key="2">
    <source>
        <dbReference type="EMBL" id="PYC68430.1"/>
    </source>
</evidence>
<proteinExistence type="predicted"/>
<name>A0A2V4N8P7_9ACTN</name>
<comment type="caution">
    <text evidence="2">The sequence shown here is derived from an EMBL/GenBank/DDBJ whole genome shotgun (WGS) entry which is preliminary data.</text>
</comment>
<sequence>MSDRQGFGDVQGQGQQAAPVHQTGCGRQLLLRDAAQGQRAQTDEEHQGPGRASAGAGVVVEVRGITPRAHFARLVDGLAALWCSASRLPLGELQADWLAHYLTGEDAVQRAERWLHREGGFAVMVAVWEEAVMISLRAAEPSGSCG</sequence>
<gene>
    <name evidence="2" type="ORF">C7C46_29095</name>
</gene>
<keyword evidence="3" id="KW-1185">Reference proteome</keyword>
<evidence type="ECO:0000256" key="1">
    <source>
        <dbReference type="SAM" id="MobiDB-lite"/>
    </source>
</evidence>
<evidence type="ECO:0000313" key="3">
    <source>
        <dbReference type="Proteomes" id="UP000248039"/>
    </source>
</evidence>
<organism evidence="2 3">
    <name type="scientific">Streptomyces tateyamensis</name>
    <dbReference type="NCBI Taxonomy" id="565073"/>
    <lineage>
        <taxon>Bacteria</taxon>
        <taxon>Bacillati</taxon>
        <taxon>Actinomycetota</taxon>
        <taxon>Actinomycetes</taxon>
        <taxon>Kitasatosporales</taxon>
        <taxon>Streptomycetaceae</taxon>
        <taxon>Streptomyces</taxon>
    </lineage>
</organism>
<dbReference type="Proteomes" id="UP000248039">
    <property type="component" value="Unassembled WGS sequence"/>
</dbReference>
<accession>A0A2V4N8P7</accession>
<feature type="region of interest" description="Disordered" evidence="1">
    <location>
        <begin position="1"/>
        <end position="20"/>
    </location>
</feature>